<dbReference type="EMBL" id="FWEV01000283">
    <property type="protein sequence ID" value="SLM31699.1"/>
    <property type="molecule type" value="Genomic_DNA"/>
</dbReference>
<accession>A0A1W1HGU6</accession>
<keyword evidence="2" id="KW-1185">Reference proteome</keyword>
<name>A0A1W1HGU6_9BACT</name>
<gene>
    <name evidence="1" type="ORF">MTBBW1_410054</name>
</gene>
<evidence type="ECO:0000313" key="1">
    <source>
        <dbReference type="EMBL" id="SLM31699.1"/>
    </source>
</evidence>
<evidence type="ECO:0000313" key="2">
    <source>
        <dbReference type="Proteomes" id="UP000191931"/>
    </source>
</evidence>
<sequence>MRLFETQRFYLNAAILLDKRDILRKADFIFYIVLQEIADYG</sequence>
<reference evidence="1 2" key="1">
    <citation type="submission" date="2017-03" db="EMBL/GenBank/DDBJ databases">
        <authorList>
            <person name="Afonso C.L."/>
            <person name="Miller P.J."/>
            <person name="Scott M.A."/>
            <person name="Spackman E."/>
            <person name="Goraichik I."/>
            <person name="Dimitrov K.M."/>
            <person name="Suarez D.L."/>
            <person name="Swayne D.E."/>
        </authorList>
    </citation>
    <scope>NUCLEOTIDE SEQUENCE [LARGE SCALE GENOMIC DNA]</scope>
    <source>
        <strain evidence="1">PRJEB14757</strain>
    </source>
</reference>
<proteinExistence type="predicted"/>
<dbReference type="Proteomes" id="UP000191931">
    <property type="component" value="Unassembled WGS sequence"/>
</dbReference>
<protein>
    <submittedName>
        <fullName evidence="1">Uncharacterized protein</fullName>
    </submittedName>
</protein>
<organism evidence="1 2">
    <name type="scientific">Desulfamplus magnetovallimortis</name>
    <dbReference type="NCBI Taxonomy" id="1246637"/>
    <lineage>
        <taxon>Bacteria</taxon>
        <taxon>Pseudomonadati</taxon>
        <taxon>Thermodesulfobacteriota</taxon>
        <taxon>Desulfobacteria</taxon>
        <taxon>Desulfobacterales</taxon>
        <taxon>Desulfobacteraceae</taxon>
        <taxon>Desulfamplus</taxon>
    </lineage>
</organism>
<dbReference type="AlphaFoldDB" id="A0A1W1HGU6"/>